<gene>
    <name evidence="3" type="primary">Acey_s0740.g1969</name>
    <name evidence="3" type="ORF">Y032_0740g1969</name>
</gene>
<reference evidence="4" key="1">
    <citation type="journal article" date="2015" name="Nat. Genet.">
        <title>The genome and transcriptome of the zoonotic hookworm Ancylostoma ceylanicum identify infection-specific gene families.</title>
        <authorList>
            <person name="Schwarz E.M."/>
            <person name="Hu Y."/>
            <person name="Antoshechkin I."/>
            <person name="Miller M.M."/>
            <person name="Sternberg P.W."/>
            <person name="Aroian R.V."/>
        </authorList>
    </citation>
    <scope>NUCLEOTIDE SEQUENCE</scope>
    <source>
        <strain evidence="4">HY135</strain>
    </source>
</reference>
<proteinExistence type="predicted"/>
<dbReference type="Proteomes" id="UP000024635">
    <property type="component" value="Unassembled WGS sequence"/>
</dbReference>
<accession>A0A016WFT5</accession>
<dbReference type="PANTHER" id="PTHR47027:SF28">
    <property type="entry name" value="ENDONUCLEASE-REVERSE TRANSCRIPTASE"/>
    <property type="match status" value="1"/>
</dbReference>
<dbReference type="OrthoDB" id="5832464at2759"/>
<evidence type="ECO:0000259" key="2">
    <source>
        <dbReference type="Pfam" id="PF00078"/>
    </source>
</evidence>
<protein>
    <recommendedName>
        <fullName evidence="2">Reverse transcriptase domain-containing protein</fullName>
    </recommendedName>
</protein>
<dbReference type="Pfam" id="PF00078">
    <property type="entry name" value="RVT_1"/>
    <property type="match status" value="1"/>
</dbReference>
<dbReference type="STRING" id="53326.A0A016WFT5"/>
<sequence length="690" mass="80479">MNTKFRKRPSHLVSFYSGNTQTRIDFVLVRYRDQKLVTDAKVVPYETVATQHRPLICTMKVMPPKRMHDERCGPARIRWWRLKEKEESVTSRIELPPITNIDETWKNATRAIVEVARSDLGETKPGRRKIDKQAWLWTDEVKIKVREKKRLYHVFLDDKTVDNWRQYLIAKKAAKKAVAATKAAHYDNISKQLDAKDGGERLIYRLARSRRRQTEDVEKFYGVNEEHGQLITDRKKATKRWCDYFEKISTEEFSHPPIPQLPPTCGPIQPTTVEETMAALKRMKRGKATGPDDVSVEPWKSRHWNSAEWLTAFFNKVVKEKKTPVDWQRSTTIPIWKRKGNRADCANYQPIRLLSHSMKIFERIIARRIRDIIRVLRNQCGFVANCGTTDAIHAARLLIEKHREKQKPMHLAFLDLEKAFDRVPHEAIWYALRRPESLRSSSNGSSMPTQGVESKRPRKPAPWTLLHADDVMLAEQKEDLQRQTQAWSERLARFGLRLNVKKTEYKTTNLDELFTILVDGNNLRRTDYFKYLGSTLSADGNLAHEVVARVNATWLKWRSMTGVLCDKNIPDRLKSKVYRAVVRSVALYGAECWPATKEVERRLSVMETKMLRWTAGVTRADRIRNEKIRERFGIASIADKLRETRLRWYGHVLRASEDTICKVGLDLEVPGKRPKGRSKQRWLDTLHADL</sequence>
<evidence type="ECO:0000313" key="4">
    <source>
        <dbReference type="Proteomes" id="UP000024635"/>
    </source>
</evidence>
<name>A0A016WFT5_9BILA</name>
<feature type="compositionally biased region" description="Polar residues" evidence="1">
    <location>
        <begin position="438"/>
        <end position="452"/>
    </location>
</feature>
<evidence type="ECO:0000313" key="3">
    <source>
        <dbReference type="EMBL" id="EYC38137.1"/>
    </source>
</evidence>
<evidence type="ECO:0000256" key="1">
    <source>
        <dbReference type="SAM" id="MobiDB-lite"/>
    </source>
</evidence>
<dbReference type="InterPro" id="IPR043502">
    <property type="entry name" value="DNA/RNA_pol_sf"/>
</dbReference>
<dbReference type="AlphaFoldDB" id="A0A016WFT5"/>
<dbReference type="InterPro" id="IPR000477">
    <property type="entry name" value="RT_dom"/>
</dbReference>
<feature type="region of interest" description="Disordered" evidence="1">
    <location>
        <begin position="438"/>
        <end position="460"/>
    </location>
</feature>
<organism evidence="3 4">
    <name type="scientific">Ancylostoma ceylanicum</name>
    <dbReference type="NCBI Taxonomy" id="53326"/>
    <lineage>
        <taxon>Eukaryota</taxon>
        <taxon>Metazoa</taxon>
        <taxon>Ecdysozoa</taxon>
        <taxon>Nematoda</taxon>
        <taxon>Chromadorea</taxon>
        <taxon>Rhabditida</taxon>
        <taxon>Rhabditina</taxon>
        <taxon>Rhabditomorpha</taxon>
        <taxon>Strongyloidea</taxon>
        <taxon>Ancylostomatidae</taxon>
        <taxon>Ancylostomatinae</taxon>
        <taxon>Ancylostoma</taxon>
    </lineage>
</organism>
<dbReference type="CDD" id="cd01650">
    <property type="entry name" value="RT_nLTR_like"/>
    <property type="match status" value="1"/>
</dbReference>
<feature type="domain" description="Reverse transcriptase" evidence="2">
    <location>
        <begin position="341"/>
        <end position="432"/>
    </location>
</feature>
<dbReference type="EMBL" id="JARK01000340">
    <property type="protein sequence ID" value="EYC38137.1"/>
    <property type="molecule type" value="Genomic_DNA"/>
</dbReference>
<keyword evidence="4" id="KW-1185">Reference proteome</keyword>
<dbReference type="PANTHER" id="PTHR47027">
    <property type="entry name" value="REVERSE TRANSCRIPTASE DOMAIN-CONTAINING PROTEIN"/>
    <property type="match status" value="1"/>
</dbReference>
<comment type="caution">
    <text evidence="3">The sequence shown here is derived from an EMBL/GenBank/DDBJ whole genome shotgun (WGS) entry which is preliminary data.</text>
</comment>
<dbReference type="SUPFAM" id="SSF56672">
    <property type="entry name" value="DNA/RNA polymerases"/>
    <property type="match status" value="1"/>
</dbReference>